<organism evidence="1 2">
    <name type="scientific">Acinetobacter brisouii CIP 110357</name>
    <dbReference type="NCBI Taxonomy" id="1341683"/>
    <lineage>
        <taxon>Bacteria</taxon>
        <taxon>Pseudomonadati</taxon>
        <taxon>Pseudomonadota</taxon>
        <taxon>Gammaproteobacteria</taxon>
        <taxon>Moraxellales</taxon>
        <taxon>Moraxellaceae</taxon>
        <taxon>Acinetobacter</taxon>
    </lineage>
</organism>
<gene>
    <name evidence="1" type="ORF">P255_00808</name>
</gene>
<sequence>MAFFGFIPSESLLNKIQTAIAQKNSKEPLYPLRDEIALQVNDEIIDAIVTNLIHHFPETDKREATEKLASFVKSSVHFLLSKQLLSKAPNEVVRQSITFSEKSMFKDPEGQWRLGQSLDDSLVTTLKHQFAQIQAGEKVNLHALAESYKMFAEATVRHYMHDFNHTLDLGMIKRKASDLGCAAVIKAVHIAIDKIIPHLNRHELKALAEYHNGLFFH</sequence>
<accession>V2VY19</accession>
<dbReference type="OrthoDB" id="6703663at2"/>
<dbReference type="RefSeq" id="WP_004903794.1">
    <property type="nucleotide sequence ID" value="NZ_BBTI01000001.1"/>
</dbReference>
<proteinExistence type="predicted"/>
<evidence type="ECO:0000313" key="1">
    <source>
        <dbReference type="EMBL" id="ESK52649.1"/>
    </source>
</evidence>
<dbReference type="HOGENOM" id="CLU_108482_0_0_6"/>
<name>V2VY19_9GAMM</name>
<dbReference type="EMBL" id="AYEU01000003">
    <property type="protein sequence ID" value="ESK52649.1"/>
    <property type="molecule type" value="Genomic_DNA"/>
</dbReference>
<evidence type="ECO:0000313" key="2">
    <source>
        <dbReference type="Proteomes" id="UP000018418"/>
    </source>
</evidence>
<dbReference type="AlphaFoldDB" id="V2VY19"/>
<dbReference type="STRING" id="396323.VH98_08440"/>
<comment type="caution">
    <text evidence="1">The sequence shown here is derived from an EMBL/GenBank/DDBJ whole genome shotgun (WGS) entry which is preliminary data.</text>
</comment>
<dbReference type="PATRIC" id="fig|1341683.3.peg.800"/>
<dbReference type="Proteomes" id="UP000018418">
    <property type="component" value="Unassembled WGS sequence"/>
</dbReference>
<keyword evidence="2" id="KW-1185">Reference proteome</keyword>
<protein>
    <submittedName>
        <fullName evidence="1">Uncharacterized protein</fullName>
    </submittedName>
</protein>
<reference evidence="1 2" key="1">
    <citation type="submission" date="2013-10" db="EMBL/GenBank/DDBJ databases">
        <title>The Genome Sequence of Acinetobacter brisouii CIP 110357.</title>
        <authorList>
            <consortium name="The Broad Institute Genomics Platform"/>
            <consortium name="The Broad Institute Genome Sequencing Center for Infectious Disease"/>
            <person name="Cerqueira G."/>
            <person name="Feldgarden M."/>
            <person name="Courvalin P."/>
            <person name="Grillot-Courvalin C."/>
            <person name="Clermont D."/>
            <person name="Rocha E."/>
            <person name="Yoon E.-J."/>
            <person name="Nemec A."/>
            <person name="Young S.K."/>
            <person name="Zeng Q."/>
            <person name="Gargeya S."/>
            <person name="Fitzgerald M."/>
            <person name="Abouelleil A."/>
            <person name="Alvarado L."/>
            <person name="Berlin A.M."/>
            <person name="Chapman S.B."/>
            <person name="Gainer-Dewar J."/>
            <person name="Goldberg J."/>
            <person name="Gnerre S."/>
            <person name="Griggs A."/>
            <person name="Gujja S."/>
            <person name="Hansen M."/>
            <person name="Howarth C."/>
            <person name="Imamovic A."/>
            <person name="Ireland A."/>
            <person name="Larimer J."/>
            <person name="McCowan C."/>
            <person name="Murphy C."/>
            <person name="Pearson M."/>
            <person name="Poon T.W."/>
            <person name="Priest M."/>
            <person name="Roberts A."/>
            <person name="Saif S."/>
            <person name="Shea T."/>
            <person name="Sykes S."/>
            <person name="Wortman J."/>
            <person name="Nusbaum C."/>
            <person name="Birren B."/>
        </authorList>
    </citation>
    <scope>NUCLEOTIDE SEQUENCE [LARGE SCALE GENOMIC DNA]</scope>
    <source>
        <strain evidence="1 2">CIP 110357</strain>
    </source>
</reference>